<dbReference type="STRING" id="216463.VC81_00050"/>
<feature type="domain" description="HTH marR-type" evidence="4">
    <location>
        <begin position="4"/>
        <end position="143"/>
    </location>
</feature>
<name>A0A0F3RV55_9LACO</name>
<evidence type="ECO:0000256" key="3">
    <source>
        <dbReference type="ARBA" id="ARBA00023163"/>
    </source>
</evidence>
<evidence type="ECO:0000313" key="5">
    <source>
        <dbReference type="EMBL" id="GEO67471.1"/>
    </source>
</evidence>
<keyword evidence="2" id="KW-0238">DNA-binding</keyword>
<dbReference type="OrthoDB" id="2320209at2"/>
<dbReference type="InterPro" id="IPR036388">
    <property type="entry name" value="WH-like_DNA-bd_sf"/>
</dbReference>
<dbReference type="AlphaFoldDB" id="A0A0F3RV55"/>
<dbReference type="EMBL" id="JZCR01000002">
    <property type="protein sequence ID" value="KJW13908.1"/>
    <property type="molecule type" value="Genomic_DNA"/>
</dbReference>
<dbReference type="GO" id="GO:0003677">
    <property type="term" value="F:DNA binding"/>
    <property type="evidence" value="ECO:0007669"/>
    <property type="project" value="UniProtKB-KW"/>
</dbReference>
<dbReference type="Proteomes" id="UP000321691">
    <property type="component" value="Unassembled WGS sequence"/>
</dbReference>
<evidence type="ECO:0000259" key="4">
    <source>
        <dbReference type="PROSITE" id="PS50995"/>
    </source>
</evidence>
<dbReference type="SMART" id="SM00347">
    <property type="entry name" value="HTH_MARR"/>
    <property type="match status" value="1"/>
</dbReference>
<protein>
    <submittedName>
        <fullName evidence="6">Transcriptional regulator</fullName>
    </submittedName>
</protein>
<evidence type="ECO:0000313" key="7">
    <source>
        <dbReference type="Proteomes" id="UP000033491"/>
    </source>
</evidence>
<evidence type="ECO:0000256" key="1">
    <source>
        <dbReference type="ARBA" id="ARBA00023015"/>
    </source>
</evidence>
<dbReference type="PANTHER" id="PTHR33164:SF43">
    <property type="entry name" value="HTH-TYPE TRANSCRIPTIONAL REPRESSOR YETL"/>
    <property type="match status" value="1"/>
</dbReference>
<dbReference type="PATRIC" id="fig|216463.3.peg.985"/>
<keyword evidence="3" id="KW-0804">Transcription</keyword>
<evidence type="ECO:0000313" key="8">
    <source>
        <dbReference type="Proteomes" id="UP000321691"/>
    </source>
</evidence>
<dbReference type="PANTHER" id="PTHR33164">
    <property type="entry name" value="TRANSCRIPTIONAL REGULATOR, MARR FAMILY"/>
    <property type="match status" value="1"/>
</dbReference>
<dbReference type="InterPro" id="IPR023187">
    <property type="entry name" value="Tscrpt_reg_MarR-type_CS"/>
</dbReference>
<dbReference type="EMBL" id="BJZI01000030">
    <property type="protein sequence ID" value="GEO67471.1"/>
    <property type="molecule type" value="Genomic_DNA"/>
</dbReference>
<dbReference type="PROSITE" id="PS50995">
    <property type="entry name" value="HTH_MARR_2"/>
    <property type="match status" value="1"/>
</dbReference>
<keyword evidence="8" id="KW-1185">Reference proteome</keyword>
<organism evidence="6 7">
    <name type="scientific">Levilactobacillus spicheri</name>
    <dbReference type="NCBI Taxonomy" id="216463"/>
    <lineage>
        <taxon>Bacteria</taxon>
        <taxon>Bacillati</taxon>
        <taxon>Bacillota</taxon>
        <taxon>Bacilli</taxon>
        <taxon>Lactobacillales</taxon>
        <taxon>Lactobacillaceae</taxon>
        <taxon>Levilactobacillus</taxon>
    </lineage>
</organism>
<evidence type="ECO:0000313" key="6">
    <source>
        <dbReference type="EMBL" id="KJW13908.1"/>
    </source>
</evidence>
<dbReference type="SUPFAM" id="SSF46785">
    <property type="entry name" value="Winged helix' DNA-binding domain"/>
    <property type="match status" value="1"/>
</dbReference>
<comment type="caution">
    <text evidence="6">The sequence shown here is derived from an EMBL/GenBank/DDBJ whole genome shotgun (WGS) entry which is preliminary data.</text>
</comment>
<dbReference type="Proteomes" id="UP000033491">
    <property type="component" value="Unassembled WGS sequence"/>
</dbReference>
<dbReference type="Pfam" id="PF01047">
    <property type="entry name" value="MarR"/>
    <property type="match status" value="1"/>
</dbReference>
<reference evidence="6 7" key="1">
    <citation type="submission" date="2015-03" db="EMBL/GenBank/DDBJ databases">
        <authorList>
            <person name="Zheng J."/>
            <person name="Ganezle M."/>
        </authorList>
    </citation>
    <scope>NUCLEOTIDE SEQUENCE [LARGE SCALE GENOMIC DNA]</scope>
    <source>
        <strain evidence="6 7">LP38</strain>
    </source>
</reference>
<proteinExistence type="predicted"/>
<evidence type="ECO:0000256" key="2">
    <source>
        <dbReference type="ARBA" id="ARBA00023125"/>
    </source>
</evidence>
<keyword evidence="1" id="KW-0805">Transcription regulation</keyword>
<dbReference type="GO" id="GO:0006950">
    <property type="term" value="P:response to stress"/>
    <property type="evidence" value="ECO:0007669"/>
    <property type="project" value="TreeGrafter"/>
</dbReference>
<dbReference type="GO" id="GO:0003700">
    <property type="term" value="F:DNA-binding transcription factor activity"/>
    <property type="evidence" value="ECO:0007669"/>
    <property type="project" value="InterPro"/>
</dbReference>
<reference evidence="5 8" key="2">
    <citation type="submission" date="2019-07" db="EMBL/GenBank/DDBJ databases">
        <title>Whole genome shotgun sequence of Lactobacillus spicheri NBRC 107155.</title>
        <authorList>
            <person name="Hosoyama A."/>
            <person name="Uohara A."/>
            <person name="Ohji S."/>
            <person name="Ichikawa N."/>
        </authorList>
    </citation>
    <scope>NUCLEOTIDE SEQUENCE [LARGE SCALE GENOMIC DNA]</scope>
    <source>
        <strain evidence="5 8">NBRC 107155</strain>
    </source>
</reference>
<dbReference type="InterPro" id="IPR039422">
    <property type="entry name" value="MarR/SlyA-like"/>
</dbReference>
<dbReference type="InterPro" id="IPR036390">
    <property type="entry name" value="WH_DNA-bd_sf"/>
</dbReference>
<dbReference type="Gene3D" id="1.10.10.10">
    <property type="entry name" value="Winged helix-like DNA-binding domain superfamily/Winged helix DNA-binding domain"/>
    <property type="match status" value="1"/>
</dbReference>
<dbReference type="PROSITE" id="PS01117">
    <property type="entry name" value="HTH_MARR_1"/>
    <property type="match status" value="1"/>
</dbReference>
<sequence length="167" mass="19792">MQSEERVFETFLRQYREIFCVLTNAAEQITGQYSLSFEQYLLLKQIHEQRNITLSELADDTRTTRSAAARKLRALLLDGYVEQEAKMDDRRVKYLRLTPKGENVENDIHQVFLQSAKTWNQIPSDLSDDEINDFLTRYQDNLAIWDRNRPKFHRPVVRARHQATSED</sequence>
<gene>
    <name evidence="5" type="ORF">LSP04_18900</name>
    <name evidence="6" type="ORF">VC81_00050</name>
</gene>
<dbReference type="InterPro" id="IPR000835">
    <property type="entry name" value="HTH_MarR-typ"/>
</dbReference>
<accession>A0A0F3RV55</accession>